<evidence type="ECO:0000256" key="5">
    <source>
        <dbReference type="PIRSR" id="PIRSR005054-1"/>
    </source>
</evidence>
<dbReference type="InterPro" id="IPR045747">
    <property type="entry name" value="CRISPR-assoc_prot_Cas6_N_sf"/>
</dbReference>
<keyword evidence="3" id="KW-0051">Antiviral defense</keyword>
<dbReference type="InterPro" id="IPR049435">
    <property type="entry name" value="Cas_Cas6_C"/>
</dbReference>
<dbReference type="Pfam" id="PF01881">
    <property type="entry name" value="Cas_Cas6_C"/>
    <property type="match status" value="1"/>
</dbReference>
<evidence type="ECO:0000313" key="9">
    <source>
        <dbReference type="Proteomes" id="UP000214588"/>
    </source>
</evidence>
<dbReference type="OrthoDB" id="9797488at2"/>
<organism evidence="8 9">
    <name type="scientific">Natranaerobius trueperi</name>
    <dbReference type="NCBI Taxonomy" id="759412"/>
    <lineage>
        <taxon>Bacteria</taxon>
        <taxon>Bacillati</taxon>
        <taxon>Bacillota</taxon>
        <taxon>Clostridia</taxon>
        <taxon>Natranaerobiales</taxon>
        <taxon>Natranaerobiaceae</taxon>
        <taxon>Natranaerobius</taxon>
    </lineage>
</organism>
<dbReference type="Proteomes" id="UP000214588">
    <property type="component" value="Unassembled WGS sequence"/>
</dbReference>
<gene>
    <name evidence="8" type="primary">cas6</name>
    <name evidence="8" type="ORF">CDO51_07255</name>
</gene>
<dbReference type="InterPro" id="IPR010156">
    <property type="entry name" value="CRISPR-assoc_prot_Cas6"/>
</dbReference>
<evidence type="ECO:0000256" key="1">
    <source>
        <dbReference type="ARBA" id="ARBA00005937"/>
    </source>
</evidence>
<comment type="function">
    <text evidence="4">CRISPR (clustered regularly interspaced short palindromic repeat), is an adaptive immune system that provides protection against mobile genetic elements (viruses, transposable elements and conjugative plasmids). CRISPR clusters contain sequences complementary to antecedent mobile elements and target invading nucleic acids. CRISPR clusters are transcribed and processed into CRISPR RNA (crRNA).</text>
</comment>
<evidence type="ECO:0000256" key="2">
    <source>
        <dbReference type="ARBA" id="ARBA00022884"/>
    </source>
</evidence>
<evidence type="ECO:0000259" key="7">
    <source>
        <dbReference type="Pfam" id="PF01881"/>
    </source>
</evidence>
<dbReference type="PIRSF" id="PIRSF005054">
    <property type="entry name" value="PF1131"/>
    <property type="match status" value="1"/>
</dbReference>
<feature type="active site" description="Proton donor" evidence="6">
    <location>
        <position position="43"/>
    </location>
</feature>
<evidence type="ECO:0000313" key="8">
    <source>
        <dbReference type="EMBL" id="OWZ83740.1"/>
    </source>
</evidence>
<reference evidence="8 9" key="1">
    <citation type="submission" date="2017-06" db="EMBL/GenBank/DDBJ databases">
        <title>Draft Genome Sequence of Natranaerobius trueperi halophilic, alkalithermophilic bacteria from soda lakes.</title>
        <authorList>
            <person name="Zhao B."/>
        </authorList>
    </citation>
    <scope>NUCLEOTIDE SEQUENCE [LARGE SCALE GENOMIC DNA]</scope>
    <source>
        <strain evidence="8 9">DSM 18760</strain>
    </source>
</reference>
<proteinExistence type="inferred from homology"/>
<evidence type="ECO:0000256" key="3">
    <source>
        <dbReference type="ARBA" id="ARBA00023118"/>
    </source>
</evidence>
<dbReference type="NCBIfam" id="TIGR01877">
    <property type="entry name" value="cas_cas6"/>
    <property type="match status" value="1"/>
</dbReference>
<dbReference type="PANTHER" id="PTHR36984:SF1">
    <property type="entry name" value="CRISPR-ASSOCIATED ENDORIBONUCLEASE CAS6 1"/>
    <property type="match status" value="1"/>
</dbReference>
<protein>
    <recommendedName>
        <fullName evidence="4">CRISPR-associated endoribonuclease</fullName>
    </recommendedName>
</protein>
<feature type="site" description="Transition state stabilizer" evidence="5">
    <location>
        <position position="55"/>
    </location>
</feature>
<dbReference type="GO" id="GO:0003723">
    <property type="term" value="F:RNA binding"/>
    <property type="evidence" value="ECO:0007669"/>
    <property type="project" value="UniProtKB-KW"/>
</dbReference>
<dbReference type="AlphaFoldDB" id="A0A226C043"/>
<feature type="domain" description="CRISPR associated protein Cas6 C-terminal" evidence="7">
    <location>
        <begin position="134"/>
        <end position="248"/>
    </location>
</feature>
<comment type="caution">
    <text evidence="8">The sequence shown here is derived from an EMBL/GenBank/DDBJ whole genome shotgun (WGS) entry which is preliminary data.</text>
</comment>
<comment type="similarity">
    <text evidence="1 4">Belongs to the CRISPR-associated protein Cas6/Cse3/CasE family.</text>
</comment>
<dbReference type="EMBL" id="NIQC01000013">
    <property type="protein sequence ID" value="OWZ83740.1"/>
    <property type="molecule type" value="Genomic_DNA"/>
</dbReference>
<sequence>MRLKINFSIDKPVNLTFNYQYLLSSWVYKIIYKGNSRLGKWLHEKGCLFKGKNYKPILFSNVFFDESKVVKSPKHSCLQVDKGGYFYFDSFRKDICYALMEGTWQKEKVILNDKEFVITSVEIVKDPHWNSPFKAKTLGPICAPYVSNNKLQYSNPLESKFYDVIRNNLLNWYEIIYRKPSELKKDDIKITIDQSFNFKKAEKLIDFKGKKIKGYQFKFTLDAPSEVLEVAYRAGLGSYGSQGFGMVSEIGEC</sequence>
<dbReference type="GO" id="GO:0051607">
    <property type="term" value="P:defense response to virus"/>
    <property type="evidence" value="ECO:0007669"/>
    <property type="project" value="UniProtKB-KW"/>
</dbReference>
<evidence type="ECO:0000256" key="6">
    <source>
        <dbReference type="PIRSR" id="PIRSR005054-50"/>
    </source>
</evidence>
<accession>A0A226C043</accession>
<evidence type="ECO:0000256" key="4">
    <source>
        <dbReference type="PIRNR" id="PIRNR005054"/>
    </source>
</evidence>
<dbReference type="GO" id="GO:0016788">
    <property type="term" value="F:hydrolase activity, acting on ester bonds"/>
    <property type="evidence" value="ECO:0007669"/>
    <property type="project" value="InterPro"/>
</dbReference>
<keyword evidence="2" id="KW-0694">RNA-binding</keyword>
<dbReference type="RefSeq" id="WP_089023633.1">
    <property type="nucleotide sequence ID" value="NZ_NIQC01000013.1"/>
</dbReference>
<keyword evidence="9" id="KW-1185">Reference proteome</keyword>
<feature type="active site" description="Proton acceptor" evidence="6">
    <location>
        <position position="28"/>
    </location>
</feature>
<name>A0A226C043_9FIRM</name>
<dbReference type="CDD" id="cd21140">
    <property type="entry name" value="Cas6_I-like"/>
    <property type="match status" value="1"/>
</dbReference>
<dbReference type="PANTHER" id="PTHR36984">
    <property type="entry name" value="CRISPR-ASSOCIATED ENDORIBONUCLEASE CAS6 1"/>
    <property type="match status" value="1"/>
</dbReference>
<dbReference type="Pfam" id="PF21350">
    <property type="entry name" value="Cas6_I-A"/>
    <property type="match status" value="1"/>
</dbReference>
<dbReference type="Gene3D" id="3.30.70.1890">
    <property type="match status" value="1"/>
</dbReference>
<dbReference type="Gene3D" id="3.30.70.1900">
    <property type="match status" value="1"/>
</dbReference>